<dbReference type="GeneID" id="30021890"/>
<keyword evidence="4" id="KW-1185">Reference proteome</keyword>
<organism evidence="3 4">
    <name type="scientific">Cordyceps fumosorosea (strain ARSEF 2679)</name>
    <name type="common">Isaria fumosorosea</name>
    <dbReference type="NCBI Taxonomy" id="1081104"/>
    <lineage>
        <taxon>Eukaryota</taxon>
        <taxon>Fungi</taxon>
        <taxon>Dikarya</taxon>
        <taxon>Ascomycota</taxon>
        <taxon>Pezizomycotina</taxon>
        <taxon>Sordariomycetes</taxon>
        <taxon>Hypocreomycetidae</taxon>
        <taxon>Hypocreales</taxon>
        <taxon>Cordycipitaceae</taxon>
        <taxon>Cordyceps</taxon>
    </lineage>
</organism>
<dbReference type="AlphaFoldDB" id="A0A167UEY0"/>
<evidence type="ECO:0000313" key="3">
    <source>
        <dbReference type="EMBL" id="OAA61519.1"/>
    </source>
</evidence>
<dbReference type="STRING" id="1081104.A0A167UEY0"/>
<dbReference type="RefSeq" id="XP_018703774.1">
    <property type="nucleotide sequence ID" value="XM_018849203.1"/>
</dbReference>
<keyword evidence="1" id="KW-0378">Hydrolase</keyword>
<dbReference type="GO" id="GO:0009395">
    <property type="term" value="P:phospholipid catabolic process"/>
    <property type="evidence" value="ECO:0007669"/>
    <property type="project" value="TreeGrafter"/>
</dbReference>
<reference evidence="3 4" key="1">
    <citation type="journal article" date="2016" name="Genome Biol. Evol.">
        <title>Divergent and convergent evolution of fungal pathogenicity.</title>
        <authorList>
            <person name="Shang Y."/>
            <person name="Xiao G."/>
            <person name="Zheng P."/>
            <person name="Cen K."/>
            <person name="Zhan S."/>
            <person name="Wang C."/>
        </authorList>
    </citation>
    <scope>NUCLEOTIDE SEQUENCE [LARGE SCALE GENOMIC DNA]</scope>
    <source>
        <strain evidence="3 4">ARSEF 2679</strain>
    </source>
</reference>
<protein>
    <submittedName>
        <fullName evidence="3">Acid phosphatase</fullName>
    </submittedName>
</protein>
<dbReference type="PANTHER" id="PTHR31956:SF8">
    <property type="entry name" value="ACID PHOSPHATASE PHOA (AFU_ORTHOLOGUE AFUA_1G03570)"/>
    <property type="match status" value="1"/>
</dbReference>
<dbReference type="PANTHER" id="PTHR31956">
    <property type="entry name" value="NON-SPECIFIC PHOSPHOLIPASE C4-RELATED"/>
    <property type="match status" value="1"/>
</dbReference>
<sequence>MPADTMLLAVGDSSSRDGWEVTQDKVVRKHNPAVLHESVTSDPARLARVKSLTRTDTGRSEFHRDLAADALPQWMFITPNMTSDGARHLRPGLRKGRNRVLGVLLGDAVPRELAGTSDDAFYTHYSQIATVVANWGKTGDRVRAWDGGEAELKRANKKKRVIPRPNLDLDRPASGRPILQGVKDAWAGSSAPTYYEDTIKIPDGRNPPKGFKPDDPGAPRPPPSEETIRTYLEMLQEGYQGLLESRDEGHQKARTGRALFLKTHILDIADPTLFHSDLRRSSTACPPEFTLHSSSPSPPSSSSGTPFSSSTPSGAPRPSRRPPTSAGGSGITAPHATGARLTRALYEWYLQAGHRPGPVIVLDADEVLEGDTARSSEGLDAKRRRFVGDLWGSTGIDASKSARRLDVEAKFASWREMYGAEADEAMTELATSHMEDYMWLKSRKF</sequence>
<dbReference type="Proteomes" id="UP000076744">
    <property type="component" value="Unassembled WGS sequence"/>
</dbReference>
<dbReference type="OrthoDB" id="3650366at2759"/>
<comment type="caution">
    <text evidence="3">The sequence shown here is derived from an EMBL/GenBank/DDBJ whole genome shotgun (WGS) entry which is preliminary data.</text>
</comment>
<accession>A0A167UEY0</accession>
<dbReference type="EMBL" id="AZHB01000013">
    <property type="protein sequence ID" value="OAA61519.1"/>
    <property type="molecule type" value="Genomic_DNA"/>
</dbReference>
<feature type="compositionally biased region" description="Low complexity" evidence="2">
    <location>
        <begin position="300"/>
        <end position="326"/>
    </location>
</feature>
<evidence type="ECO:0000256" key="2">
    <source>
        <dbReference type="SAM" id="MobiDB-lite"/>
    </source>
</evidence>
<gene>
    <name evidence="3" type="ORF">ISF_05598</name>
</gene>
<evidence type="ECO:0000313" key="4">
    <source>
        <dbReference type="Proteomes" id="UP000076744"/>
    </source>
</evidence>
<proteinExistence type="predicted"/>
<feature type="region of interest" description="Disordered" evidence="2">
    <location>
        <begin position="285"/>
        <end position="334"/>
    </location>
</feature>
<name>A0A167UEY0_CORFA</name>
<dbReference type="GO" id="GO:0016788">
    <property type="term" value="F:hydrolase activity, acting on ester bonds"/>
    <property type="evidence" value="ECO:0007669"/>
    <property type="project" value="InterPro"/>
</dbReference>
<dbReference type="InterPro" id="IPR007312">
    <property type="entry name" value="Phosphoesterase"/>
</dbReference>
<feature type="region of interest" description="Disordered" evidence="2">
    <location>
        <begin position="196"/>
        <end position="225"/>
    </location>
</feature>
<evidence type="ECO:0000256" key="1">
    <source>
        <dbReference type="ARBA" id="ARBA00022801"/>
    </source>
</evidence>